<reference evidence="1 2" key="1">
    <citation type="submission" date="2024-09" db="EMBL/GenBank/DDBJ databases">
        <authorList>
            <person name="Sun Q."/>
            <person name="Mori K."/>
        </authorList>
    </citation>
    <scope>NUCLEOTIDE SEQUENCE [LARGE SCALE GENOMIC DNA]</scope>
    <source>
        <strain evidence="1 2">KCTC 23076</strain>
    </source>
</reference>
<keyword evidence="2" id="KW-1185">Reference proteome</keyword>
<protein>
    <submittedName>
        <fullName evidence="1">DUF1615 domain-containing protein</fullName>
    </submittedName>
</protein>
<comment type="caution">
    <text evidence="1">The sequence shown here is derived from an EMBL/GenBank/DDBJ whole genome shotgun (WGS) entry which is preliminary data.</text>
</comment>
<dbReference type="RefSeq" id="WP_386670171.1">
    <property type="nucleotide sequence ID" value="NZ_JBHLTG010000003.1"/>
</dbReference>
<name>A0ABV6RU38_9GAMM</name>
<dbReference type="InterPro" id="IPR011673">
    <property type="entry name" value="DUF1615"/>
</dbReference>
<evidence type="ECO:0000313" key="2">
    <source>
        <dbReference type="Proteomes" id="UP001589896"/>
    </source>
</evidence>
<dbReference type="EMBL" id="JBHLTG010000003">
    <property type="protein sequence ID" value="MFC0679433.1"/>
    <property type="molecule type" value="Genomic_DNA"/>
</dbReference>
<gene>
    <name evidence="1" type="ORF">ACFFGH_16475</name>
</gene>
<evidence type="ECO:0000313" key="1">
    <source>
        <dbReference type="EMBL" id="MFC0679433.1"/>
    </source>
</evidence>
<dbReference type="Pfam" id="PF07759">
    <property type="entry name" value="DUF1615"/>
    <property type="match status" value="1"/>
</dbReference>
<dbReference type="Proteomes" id="UP001589896">
    <property type="component" value="Unassembled WGS sequence"/>
</dbReference>
<dbReference type="PROSITE" id="PS51257">
    <property type="entry name" value="PROKAR_LIPOPROTEIN"/>
    <property type="match status" value="1"/>
</dbReference>
<accession>A0ABV6RU38</accession>
<proteinExistence type="predicted"/>
<sequence length="382" mass="43026">MSNAAWRSPWQPPRLRRAVFAVVAATALVAGCRDWQKPDPPTPAEVRAQLTRLLPATLPDRKDWAADIQAAFTALEIDPSASNLCSVLAVTEQESTYTPDPVVPGLAKIARTEIERRAERLRIPLFVVRTALQLESPDGRTWDERLASVRTEKQLNEIFEELVDSVPLGRRLFGGANPVRTGGPMQVSIAFAEAHAKDRPYPYPVEHSIRREVFTRRGGMYFGIAHLLGYPTSYEKPLYRFADFNAGWYASRNAAFQNAVSIASGIPLDLDGDLIRHRPSEDGNDVGQTEIAVRAIARSHWDMGDGEIRRALSKSHRQDFEETDLYERVFALAEKTEGKPLPRAVMPRIRLHSPKITRKLTTEWFATRVDRRYQRCMARAGS</sequence>
<organism evidence="1 2">
    <name type="scientific">Lysobacter korlensis</name>
    <dbReference type="NCBI Taxonomy" id="553636"/>
    <lineage>
        <taxon>Bacteria</taxon>
        <taxon>Pseudomonadati</taxon>
        <taxon>Pseudomonadota</taxon>
        <taxon>Gammaproteobacteria</taxon>
        <taxon>Lysobacterales</taxon>
        <taxon>Lysobacteraceae</taxon>
        <taxon>Lysobacter</taxon>
    </lineage>
</organism>